<feature type="binding site" evidence="9">
    <location>
        <position position="146"/>
    </location>
    <ligand>
        <name>4-amino-2-methyl-5-(diphosphooxymethyl)pyrimidine</name>
        <dbReference type="ChEBI" id="CHEBI:57841"/>
    </ligand>
</feature>
<accession>A0A927F5S1</accession>
<comment type="catalytic activity">
    <reaction evidence="6 9 10">
        <text>4-methyl-5-(2-phosphooxyethyl)-thiazole + 4-amino-2-methyl-5-(diphosphooxymethyl)pyrimidine + H(+) = thiamine phosphate + diphosphate</text>
        <dbReference type="Rhea" id="RHEA:22328"/>
        <dbReference type="ChEBI" id="CHEBI:15378"/>
        <dbReference type="ChEBI" id="CHEBI:33019"/>
        <dbReference type="ChEBI" id="CHEBI:37575"/>
        <dbReference type="ChEBI" id="CHEBI:57841"/>
        <dbReference type="ChEBI" id="CHEBI:58296"/>
        <dbReference type="EC" id="2.5.1.3"/>
    </reaction>
</comment>
<dbReference type="RefSeq" id="WP_191615528.1">
    <property type="nucleotide sequence ID" value="NZ_JACYFG010000006.1"/>
</dbReference>
<evidence type="ECO:0000256" key="2">
    <source>
        <dbReference type="ARBA" id="ARBA00022679"/>
    </source>
</evidence>
<evidence type="ECO:0000313" key="13">
    <source>
        <dbReference type="EMBL" id="MBD5778384.1"/>
    </source>
</evidence>
<proteinExistence type="inferred from homology"/>
<dbReference type="GO" id="GO:0009229">
    <property type="term" value="P:thiamine diphosphate biosynthetic process"/>
    <property type="evidence" value="ECO:0007669"/>
    <property type="project" value="UniProtKB-UniRule"/>
</dbReference>
<comment type="function">
    <text evidence="9">Condenses 4-methyl-5-(beta-hydroxyethyl)thiazole monophosphate (THZ-P) and 2-methyl-4-amino-5-hydroxymethyl pyrimidine pyrophosphate (HMP-PP) to form thiamine monophosphate (TMP).</text>
</comment>
<evidence type="ECO:0000256" key="11">
    <source>
        <dbReference type="RuleBase" id="RU004253"/>
    </source>
</evidence>
<feature type="binding site" evidence="9">
    <location>
        <position position="75"/>
    </location>
    <ligand>
        <name>4-amino-2-methyl-5-(diphosphooxymethyl)pyrimidine</name>
        <dbReference type="ChEBI" id="CHEBI:57841"/>
    </ligand>
</feature>
<name>A0A927F5S1_9BACT</name>
<evidence type="ECO:0000259" key="12">
    <source>
        <dbReference type="Pfam" id="PF02581"/>
    </source>
</evidence>
<comment type="catalytic activity">
    <reaction evidence="8 9 10">
        <text>2-[(2R,5Z)-2-carboxy-4-methylthiazol-5(2H)-ylidene]ethyl phosphate + 4-amino-2-methyl-5-(diphosphooxymethyl)pyrimidine + 2 H(+) = thiamine phosphate + CO2 + diphosphate</text>
        <dbReference type="Rhea" id="RHEA:47844"/>
        <dbReference type="ChEBI" id="CHEBI:15378"/>
        <dbReference type="ChEBI" id="CHEBI:16526"/>
        <dbReference type="ChEBI" id="CHEBI:33019"/>
        <dbReference type="ChEBI" id="CHEBI:37575"/>
        <dbReference type="ChEBI" id="CHEBI:57841"/>
        <dbReference type="ChEBI" id="CHEBI:62899"/>
        <dbReference type="EC" id="2.5.1.3"/>
    </reaction>
</comment>
<feature type="binding site" evidence="9">
    <location>
        <begin position="40"/>
        <end position="44"/>
    </location>
    <ligand>
        <name>4-amino-2-methyl-5-(diphosphooxymethyl)pyrimidine</name>
        <dbReference type="ChEBI" id="CHEBI:57841"/>
    </ligand>
</feature>
<dbReference type="GO" id="GO:0000287">
    <property type="term" value="F:magnesium ion binding"/>
    <property type="evidence" value="ECO:0007669"/>
    <property type="project" value="UniProtKB-UniRule"/>
</dbReference>
<evidence type="ECO:0000256" key="10">
    <source>
        <dbReference type="RuleBase" id="RU003826"/>
    </source>
</evidence>
<dbReference type="NCBIfam" id="TIGR00693">
    <property type="entry name" value="thiE"/>
    <property type="match status" value="1"/>
</dbReference>
<keyword evidence="4 9" id="KW-0460">Magnesium</keyword>
<dbReference type="SUPFAM" id="SSF51391">
    <property type="entry name" value="Thiamin phosphate synthase"/>
    <property type="match status" value="1"/>
</dbReference>
<dbReference type="InterPro" id="IPR034291">
    <property type="entry name" value="TMP_synthase"/>
</dbReference>
<organism evidence="13 14">
    <name type="scientific">Pelagicoccus enzymogenes</name>
    <dbReference type="NCBI Taxonomy" id="2773457"/>
    <lineage>
        <taxon>Bacteria</taxon>
        <taxon>Pseudomonadati</taxon>
        <taxon>Verrucomicrobiota</taxon>
        <taxon>Opitutia</taxon>
        <taxon>Puniceicoccales</taxon>
        <taxon>Pelagicoccaceae</taxon>
        <taxon>Pelagicoccus</taxon>
    </lineage>
</organism>
<dbReference type="AlphaFoldDB" id="A0A927F5S1"/>
<evidence type="ECO:0000256" key="3">
    <source>
        <dbReference type="ARBA" id="ARBA00022723"/>
    </source>
</evidence>
<comment type="pathway">
    <text evidence="1 9 11">Cofactor biosynthesis; thiamine diphosphate biosynthesis; thiamine phosphate from 4-amino-2-methyl-5-diphosphomethylpyrimidine and 4-methyl-5-(2-phosphoethyl)-thiazole: step 1/1.</text>
</comment>
<feature type="binding site" evidence="9">
    <location>
        <begin position="143"/>
        <end position="145"/>
    </location>
    <ligand>
        <name>2-[(2R,5Z)-2-carboxy-4-methylthiazol-5(2H)-ylidene]ethyl phosphate</name>
        <dbReference type="ChEBI" id="CHEBI:62899"/>
    </ligand>
</feature>
<dbReference type="Gene3D" id="3.20.20.70">
    <property type="entry name" value="Aldolase class I"/>
    <property type="match status" value="1"/>
</dbReference>
<gene>
    <name evidence="9 13" type="primary">thiE</name>
    <name evidence="13" type="ORF">IEN85_02685</name>
</gene>
<dbReference type="PANTHER" id="PTHR20857:SF15">
    <property type="entry name" value="THIAMINE-PHOSPHATE SYNTHASE"/>
    <property type="match status" value="1"/>
</dbReference>
<feature type="domain" description="Thiamine phosphate synthase/TenI" evidence="12">
    <location>
        <begin position="11"/>
        <end position="196"/>
    </location>
</feature>
<evidence type="ECO:0000256" key="6">
    <source>
        <dbReference type="ARBA" id="ARBA00047334"/>
    </source>
</evidence>
<evidence type="ECO:0000313" key="14">
    <source>
        <dbReference type="Proteomes" id="UP000622317"/>
    </source>
</evidence>
<protein>
    <recommendedName>
        <fullName evidence="9">Thiamine-phosphate synthase</fullName>
        <shortName evidence="9">TP synthase</shortName>
        <shortName evidence="9">TPS</shortName>
        <ecNumber evidence="9">2.5.1.3</ecNumber>
    </recommendedName>
    <alternativeName>
        <fullName evidence="9">Thiamine-phosphate pyrophosphorylase</fullName>
        <shortName evidence="9">TMP pyrophosphorylase</shortName>
        <shortName evidence="9">TMP-PPase</shortName>
    </alternativeName>
</protein>
<reference evidence="13" key="1">
    <citation type="submission" date="2020-09" db="EMBL/GenBank/DDBJ databases">
        <title>Pelagicoccus enzymogenes sp. nov. with an EPS production, isolated from marine sediment.</title>
        <authorList>
            <person name="Feng X."/>
        </authorList>
    </citation>
    <scope>NUCLEOTIDE SEQUENCE</scope>
    <source>
        <strain evidence="13">NFK12</strain>
    </source>
</reference>
<dbReference type="GO" id="GO:0005737">
    <property type="term" value="C:cytoplasm"/>
    <property type="evidence" value="ECO:0007669"/>
    <property type="project" value="TreeGrafter"/>
</dbReference>
<feature type="binding site" evidence="9">
    <location>
        <begin position="194"/>
        <end position="195"/>
    </location>
    <ligand>
        <name>2-[(2R,5Z)-2-carboxy-4-methylthiazol-5(2H)-ylidene]ethyl phosphate</name>
        <dbReference type="ChEBI" id="CHEBI:62899"/>
    </ligand>
</feature>
<dbReference type="GO" id="GO:0009228">
    <property type="term" value="P:thiamine biosynthetic process"/>
    <property type="evidence" value="ECO:0007669"/>
    <property type="project" value="UniProtKB-KW"/>
</dbReference>
<evidence type="ECO:0000256" key="4">
    <source>
        <dbReference type="ARBA" id="ARBA00022842"/>
    </source>
</evidence>
<evidence type="ECO:0000256" key="8">
    <source>
        <dbReference type="ARBA" id="ARBA00047883"/>
    </source>
</evidence>
<dbReference type="PANTHER" id="PTHR20857">
    <property type="entry name" value="THIAMINE-PHOSPHATE PYROPHOSPHORYLASE"/>
    <property type="match status" value="1"/>
</dbReference>
<evidence type="ECO:0000256" key="1">
    <source>
        <dbReference type="ARBA" id="ARBA00005165"/>
    </source>
</evidence>
<sequence>MNLSLHQSTFYGILDTGYVSPENWVAKYEALVSGGASIVQIRAKDSNQSERYQLTEQIVRYRAQSAAPQPHLVINDDLELALEHPDLGLHVGQEDLPAVEARKRLGPNRLLGLSTHSPEQARAAMALPAGTLNYFAVGPVFATQTKPTYTPVGLELVEYVAKQRPELPFFCIGGINRRNIEQVIAAGASRIVTVSDVLCSADTAAAVRESISIARK</sequence>
<comment type="catalytic activity">
    <reaction evidence="7 9 10">
        <text>2-(2-carboxy-4-methylthiazol-5-yl)ethyl phosphate + 4-amino-2-methyl-5-(diphosphooxymethyl)pyrimidine + 2 H(+) = thiamine phosphate + CO2 + diphosphate</text>
        <dbReference type="Rhea" id="RHEA:47848"/>
        <dbReference type="ChEBI" id="CHEBI:15378"/>
        <dbReference type="ChEBI" id="CHEBI:16526"/>
        <dbReference type="ChEBI" id="CHEBI:33019"/>
        <dbReference type="ChEBI" id="CHEBI:37575"/>
        <dbReference type="ChEBI" id="CHEBI:57841"/>
        <dbReference type="ChEBI" id="CHEBI:62890"/>
        <dbReference type="EC" id="2.5.1.3"/>
    </reaction>
</comment>
<feature type="binding site" evidence="9">
    <location>
        <position position="76"/>
    </location>
    <ligand>
        <name>Mg(2+)</name>
        <dbReference type="ChEBI" id="CHEBI:18420"/>
    </ligand>
</feature>
<keyword evidence="2 9" id="KW-0808">Transferase</keyword>
<dbReference type="Pfam" id="PF02581">
    <property type="entry name" value="TMP-TENI"/>
    <property type="match status" value="1"/>
</dbReference>
<evidence type="ECO:0000256" key="5">
    <source>
        <dbReference type="ARBA" id="ARBA00022977"/>
    </source>
</evidence>
<dbReference type="HAMAP" id="MF_00097">
    <property type="entry name" value="TMP_synthase"/>
    <property type="match status" value="1"/>
</dbReference>
<evidence type="ECO:0000256" key="9">
    <source>
        <dbReference type="HAMAP-Rule" id="MF_00097"/>
    </source>
</evidence>
<feature type="binding site" evidence="9">
    <location>
        <position position="95"/>
    </location>
    <ligand>
        <name>Mg(2+)</name>
        <dbReference type="ChEBI" id="CHEBI:18420"/>
    </ligand>
</feature>
<dbReference type="CDD" id="cd00564">
    <property type="entry name" value="TMP_TenI"/>
    <property type="match status" value="1"/>
</dbReference>
<comment type="similarity">
    <text evidence="9 10">Belongs to the thiamine-phosphate synthase family.</text>
</comment>
<dbReference type="EC" id="2.5.1.3" evidence="9"/>
<dbReference type="InterPro" id="IPR036206">
    <property type="entry name" value="ThiamineP_synth_sf"/>
</dbReference>
<feature type="binding site" evidence="9">
    <location>
        <position position="174"/>
    </location>
    <ligand>
        <name>2-[(2R,5Z)-2-carboxy-4-methylthiazol-5(2H)-ylidene]ethyl phosphate</name>
        <dbReference type="ChEBI" id="CHEBI:62899"/>
    </ligand>
</feature>
<comment type="caution">
    <text evidence="13">The sequence shown here is derived from an EMBL/GenBank/DDBJ whole genome shotgun (WGS) entry which is preliminary data.</text>
</comment>
<keyword evidence="14" id="KW-1185">Reference proteome</keyword>
<dbReference type="InterPro" id="IPR013785">
    <property type="entry name" value="Aldolase_TIM"/>
</dbReference>
<keyword evidence="3 9" id="KW-0479">Metal-binding</keyword>
<dbReference type="EMBL" id="JACYFG010000006">
    <property type="protein sequence ID" value="MBD5778384.1"/>
    <property type="molecule type" value="Genomic_DNA"/>
</dbReference>
<dbReference type="InterPro" id="IPR022998">
    <property type="entry name" value="ThiamineP_synth_TenI"/>
</dbReference>
<keyword evidence="5 9" id="KW-0784">Thiamine biosynthesis</keyword>
<dbReference type="Proteomes" id="UP000622317">
    <property type="component" value="Unassembled WGS sequence"/>
</dbReference>
<comment type="cofactor">
    <cofactor evidence="9">
        <name>Mg(2+)</name>
        <dbReference type="ChEBI" id="CHEBI:18420"/>
    </cofactor>
    <text evidence="9">Binds 1 Mg(2+) ion per subunit.</text>
</comment>
<dbReference type="GO" id="GO:0004789">
    <property type="term" value="F:thiamine-phosphate diphosphorylase activity"/>
    <property type="evidence" value="ECO:0007669"/>
    <property type="project" value="UniProtKB-UniRule"/>
</dbReference>
<evidence type="ECO:0000256" key="7">
    <source>
        <dbReference type="ARBA" id="ARBA00047851"/>
    </source>
</evidence>
<feature type="binding site" evidence="9">
    <location>
        <position position="114"/>
    </location>
    <ligand>
        <name>4-amino-2-methyl-5-(diphosphooxymethyl)pyrimidine</name>
        <dbReference type="ChEBI" id="CHEBI:57841"/>
    </ligand>
</feature>